<gene>
    <name evidence="4" type="ORF">ACFFJP_16745</name>
</gene>
<evidence type="ECO:0000313" key="4">
    <source>
        <dbReference type="EMBL" id="MFC0049952.1"/>
    </source>
</evidence>
<keyword evidence="5" id="KW-1185">Reference proteome</keyword>
<feature type="domain" description="Nudix hydrolase" evidence="3">
    <location>
        <begin position="6"/>
        <end position="142"/>
    </location>
</feature>
<dbReference type="EMBL" id="JBHLXP010000005">
    <property type="protein sequence ID" value="MFC0049952.1"/>
    <property type="molecule type" value="Genomic_DNA"/>
</dbReference>
<keyword evidence="2" id="KW-0378">Hydrolase</keyword>
<dbReference type="InterPro" id="IPR020084">
    <property type="entry name" value="NUDIX_hydrolase_CS"/>
</dbReference>
<proteinExistence type="predicted"/>
<evidence type="ECO:0000313" key="5">
    <source>
        <dbReference type="Proteomes" id="UP001589813"/>
    </source>
</evidence>
<accession>A0ABV6BGE9</accession>
<name>A0ABV6BGE9_9GAMM</name>
<protein>
    <submittedName>
        <fullName evidence="4">NUDIX domain-containing protein</fullName>
    </submittedName>
</protein>
<organism evidence="4 5">
    <name type="scientific">Rheinheimera tilapiae</name>
    <dbReference type="NCBI Taxonomy" id="875043"/>
    <lineage>
        <taxon>Bacteria</taxon>
        <taxon>Pseudomonadati</taxon>
        <taxon>Pseudomonadota</taxon>
        <taxon>Gammaproteobacteria</taxon>
        <taxon>Chromatiales</taxon>
        <taxon>Chromatiaceae</taxon>
        <taxon>Rheinheimera</taxon>
    </lineage>
</organism>
<dbReference type="InterPro" id="IPR000086">
    <property type="entry name" value="NUDIX_hydrolase_dom"/>
</dbReference>
<dbReference type="RefSeq" id="WP_377246798.1">
    <property type="nucleotide sequence ID" value="NZ_JBHLXP010000005.1"/>
</dbReference>
<dbReference type="SUPFAM" id="SSF55811">
    <property type="entry name" value="Nudix"/>
    <property type="match status" value="1"/>
</dbReference>
<dbReference type="PANTHER" id="PTHR43046">
    <property type="entry name" value="GDP-MANNOSE MANNOSYL HYDROLASE"/>
    <property type="match status" value="1"/>
</dbReference>
<comment type="cofactor">
    <cofactor evidence="1">
        <name>Mg(2+)</name>
        <dbReference type="ChEBI" id="CHEBI:18420"/>
    </cofactor>
</comment>
<dbReference type="InterPro" id="IPR015797">
    <property type="entry name" value="NUDIX_hydrolase-like_dom_sf"/>
</dbReference>
<dbReference type="PROSITE" id="PS51462">
    <property type="entry name" value="NUDIX"/>
    <property type="match status" value="1"/>
</dbReference>
<evidence type="ECO:0000256" key="2">
    <source>
        <dbReference type="ARBA" id="ARBA00022801"/>
    </source>
</evidence>
<dbReference type="Gene3D" id="3.90.79.10">
    <property type="entry name" value="Nucleoside Triphosphate Pyrophosphohydrolase"/>
    <property type="match status" value="1"/>
</dbReference>
<reference evidence="4 5" key="1">
    <citation type="submission" date="2024-09" db="EMBL/GenBank/DDBJ databases">
        <authorList>
            <person name="Sun Q."/>
            <person name="Mori K."/>
        </authorList>
    </citation>
    <scope>NUCLEOTIDE SEQUENCE [LARGE SCALE GENOMIC DNA]</scope>
    <source>
        <strain evidence="4 5">KCTC 23315</strain>
    </source>
</reference>
<evidence type="ECO:0000259" key="3">
    <source>
        <dbReference type="PROSITE" id="PS51462"/>
    </source>
</evidence>
<dbReference type="Pfam" id="PF00293">
    <property type="entry name" value="NUDIX"/>
    <property type="match status" value="1"/>
</dbReference>
<comment type="caution">
    <text evidence="4">The sequence shown here is derived from an EMBL/GenBank/DDBJ whole genome shotgun (WGS) entry which is preliminary data.</text>
</comment>
<evidence type="ECO:0000256" key="1">
    <source>
        <dbReference type="ARBA" id="ARBA00001946"/>
    </source>
</evidence>
<dbReference type="PROSITE" id="PS00893">
    <property type="entry name" value="NUDIX_BOX"/>
    <property type="match status" value="1"/>
</dbReference>
<dbReference type="Proteomes" id="UP001589813">
    <property type="component" value="Unassembled WGS sequence"/>
</dbReference>
<sequence length="155" mass="17331">MPDRSSLHLTVAAVVCHQQRFLLVEERDKITGALVLNQPAGHVEAGEDLFSAVQRELQEETGLILTPTAWLGISQLQAANGHFYYRVNFVFEPVTLPEHYQPQDADILALHWLNADELQQAALPVRSSLVSHAISEYLQGVRLPLDALQPMVRMV</sequence>
<dbReference type="PANTHER" id="PTHR43046:SF14">
    <property type="entry name" value="MUTT_NUDIX FAMILY PROTEIN"/>
    <property type="match status" value="1"/>
</dbReference>